<evidence type="ECO:0000313" key="5">
    <source>
        <dbReference type="Proteomes" id="UP000324924"/>
    </source>
</evidence>
<dbReference type="NCBIfam" id="NF009466">
    <property type="entry name" value="PRK12826.1-2"/>
    <property type="match status" value="1"/>
</dbReference>
<dbReference type="InterPro" id="IPR036291">
    <property type="entry name" value="NAD(P)-bd_dom_sf"/>
</dbReference>
<comment type="similarity">
    <text evidence="1">Belongs to the short-chain dehydrogenases/reductases (SDR) family.</text>
</comment>
<accession>A0A5C0UHH9</accession>
<dbReference type="InterPro" id="IPR057326">
    <property type="entry name" value="KR_dom"/>
</dbReference>
<dbReference type="GO" id="GO:0032787">
    <property type="term" value="P:monocarboxylic acid metabolic process"/>
    <property type="evidence" value="ECO:0007669"/>
    <property type="project" value="UniProtKB-ARBA"/>
</dbReference>
<dbReference type="SUPFAM" id="SSF51735">
    <property type="entry name" value="NAD(P)-binding Rossmann-fold domains"/>
    <property type="match status" value="1"/>
</dbReference>
<dbReference type="AlphaFoldDB" id="A0A5C0UHH9"/>
<sequence length="243" mass="25888">MFDLTGKRALITGAAGGIGSEVAKTLKNHGADVFLTGTKTEELKEISKPIGASGYFAADLTSYDDLKKMFSEAVKCMGGVDILVHSAGFAQDRLYPAVTNESWQKQMDVNLNSVFQLTQLALSKMRRNGWGRVISMSSVVGCTGNIGQVAYSTSKAALLGMTKTLAREVAKSNITVNAICPGFIDTQMTKELLESNGKILENIPLQRAGTVKEVAAGVIYLASEESAYVTGTSLHINGGMMMC</sequence>
<dbReference type="PANTHER" id="PTHR42879:SF2">
    <property type="entry name" value="3-OXOACYL-[ACYL-CARRIER-PROTEIN] REDUCTASE FABG"/>
    <property type="match status" value="1"/>
</dbReference>
<dbReference type="Pfam" id="PF13561">
    <property type="entry name" value="adh_short_C2"/>
    <property type="match status" value="1"/>
</dbReference>
<dbReference type="InterPro" id="IPR020904">
    <property type="entry name" value="Sc_DH/Rdtase_CS"/>
</dbReference>
<dbReference type="PANTHER" id="PTHR42879">
    <property type="entry name" value="3-OXOACYL-(ACYL-CARRIER-PROTEIN) REDUCTASE"/>
    <property type="match status" value="1"/>
</dbReference>
<gene>
    <name evidence="4" type="ORF">FZC36_01685</name>
</gene>
<organism evidence="4 5">
    <name type="scientific">Candidatus Nesciobacter abundans</name>
    <dbReference type="NCBI Taxonomy" id="2601668"/>
    <lineage>
        <taxon>Bacteria</taxon>
        <taxon>Pseudomonadati</taxon>
        <taxon>Pseudomonadota</taxon>
        <taxon>Alphaproteobacteria</taxon>
        <taxon>Holosporales</taxon>
        <taxon>Holosporaceae</taxon>
        <taxon>Candidatus Nesciobacter</taxon>
    </lineage>
</organism>
<dbReference type="FunFam" id="3.40.50.720:FF:000173">
    <property type="entry name" value="3-oxoacyl-[acyl-carrier protein] reductase"/>
    <property type="match status" value="1"/>
</dbReference>
<dbReference type="PROSITE" id="PS00061">
    <property type="entry name" value="ADH_SHORT"/>
    <property type="match status" value="1"/>
</dbReference>
<dbReference type="EMBL" id="CP043314">
    <property type="protein sequence ID" value="QEK39141.1"/>
    <property type="molecule type" value="Genomic_DNA"/>
</dbReference>
<dbReference type="InterPro" id="IPR050259">
    <property type="entry name" value="SDR"/>
</dbReference>
<proteinExistence type="inferred from homology"/>
<dbReference type="SMART" id="SM00822">
    <property type="entry name" value="PKS_KR"/>
    <property type="match status" value="1"/>
</dbReference>
<dbReference type="Gene3D" id="3.40.50.720">
    <property type="entry name" value="NAD(P)-binding Rossmann-like Domain"/>
    <property type="match status" value="1"/>
</dbReference>
<evidence type="ECO:0000313" key="4">
    <source>
        <dbReference type="EMBL" id="QEK39141.1"/>
    </source>
</evidence>
<dbReference type="InterPro" id="IPR002347">
    <property type="entry name" value="SDR_fam"/>
</dbReference>
<dbReference type="PRINTS" id="PR00080">
    <property type="entry name" value="SDRFAMILY"/>
</dbReference>
<dbReference type="PRINTS" id="PR00081">
    <property type="entry name" value="GDHRDH"/>
</dbReference>
<keyword evidence="2" id="KW-0560">Oxidoreductase</keyword>
<dbReference type="Proteomes" id="UP000324924">
    <property type="component" value="Chromosome"/>
</dbReference>
<evidence type="ECO:0000259" key="3">
    <source>
        <dbReference type="SMART" id="SM00822"/>
    </source>
</evidence>
<dbReference type="RefSeq" id="WP_148972264.1">
    <property type="nucleotide sequence ID" value="NZ_CP043314.1"/>
</dbReference>
<protein>
    <submittedName>
        <fullName evidence="4">SDR family oxidoreductase</fullName>
    </submittedName>
</protein>
<dbReference type="OrthoDB" id="9804774at2"/>
<dbReference type="GO" id="GO:0016491">
    <property type="term" value="F:oxidoreductase activity"/>
    <property type="evidence" value="ECO:0007669"/>
    <property type="project" value="UniProtKB-KW"/>
</dbReference>
<feature type="domain" description="Ketoreductase" evidence="3">
    <location>
        <begin position="7"/>
        <end position="182"/>
    </location>
</feature>
<keyword evidence="5" id="KW-1185">Reference proteome</keyword>
<reference evidence="4 5" key="1">
    <citation type="submission" date="2019-08" db="EMBL/GenBank/DDBJ databases">
        <title>Highly reduced genomes of protist endosymbionts show evolutionary convergence.</title>
        <authorList>
            <person name="George E."/>
            <person name="Husnik F."/>
            <person name="Tashyreva D."/>
            <person name="Prokopchuk G."/>
            <person name="Horak A."/>
            <person name="Kwong W.K."/>
            <person name="Lukes J."/>
            <person name="Keeling P.J."/>
        </authorList>
    </citation>
    <scope>NUCLEOTIDE SEQUENCE [LARGE SCALE GENOMIC DNA]</scope>
    <source>
        <strain evidence="4">1604HC</strain>
    </source>
</reference>
<name>A0A5C0UHH9_9PROT</name>
<evidence type="ECO:0000256" key="2">
    <source>
        <dbReference type="ARBA" id="ARBA00023002"/>
    </source>
</evidence>
<evidence type="ECO:0000256" key="1">
    <source>
        <dbReference type="ARBA" id="ARBA00006484"/>
    </source>
</evidence>
<dbReference type="KEGG" id="nabu:FZC36_01685"/>